<keyword evidence="6" id="KW-1185">Reference proteome</keyword>
<feature type="chain" id="PRO_5006146175" evidence="2">
    <location>
        <begin position="18"/>
        <end position="212"/>
    </location>
</feature>
<dbReference type="RefSeq" id="WP_131817797.1">
    <property type="nucleotide sequence ID" value="NZ_FMBM01000002.1"/>
</dbReference>
<accession>A0A0P7YCV5</accession>
<dbReference type="AlphaFoldDB" id="A0A0P7YCV5"/>
<proteinExistence type="predicted"/>
<keyword evidence="2" id="KW-0732">Signal</keyword>
<dbReference type="EMBL" id="FMBM01000002">
    <property type="protein sequence ID" value="SCC81530.1"/>
    <property type="molecule type" value="Genomic_DNA"/>
</dbReference>
<gene>
    <name evidence="4" type="ORF">GA0071312_2475</name>
    <name evidence="3" type="ORF">HLUCCO17_04040</name>
</gene>
<evidence type="ECO:0000256" key="1">
    <source>
        <dbReference type="SAM" id="MobiDB-lite"/>
    </source>
</evidence>
<name>A0A0P7YCV5_9HYPH</name>
<evidence type="ECO:0000313" key="4">
    <source>
        <dbReference type="EMBL" id="SCC81530.1"/>
    </source>
</evidence>
<evidence type="ECO:0000313" key="5">
    <source>
        <dbReference type="Proteomes" id="UP000050497"/>
    </source>
</evidence>
<protein>
    <submittedName>
        <fullName evidence="3">Uncharacterized protein</fullName>
    </submittedName>
</protein>
<feature type="compositionally biased region" description="Acidic residues" evidence="1">
    <location>
        <begin position="30"/>
        <end position="44"/>
    </location>
</feature>
<evidence type="ECO:0000256" key="2">
    <source>
        <dbReference type="SAM" id="SignalP"/>
    </source>
</evidence>
<evidence type="ECO:0000313" key="3">
    <source>
        <dbReference type="EMBL" id="KPQ11975.1"/>
    </source>
</evidence>
<feature type="compositionally biased region" description="Acidic residues" evidence="1">
    <location>
        <begin position="102"/>
        <end position="112"/>
    </location>
</feature>
<comment type="caution">
    <text evidence="3">The sequence shown here is derived from an EMBL/GenBank/DDBJ whole genome shotgun (WGS) entry which is preliminary data.</text>
</comment>
<evidence type="ECO:0000313" key="6">
    <source>
        <dbReference type="Proteomes" id="UP000182800"/>
    </source>
</evidence>
<organism evidence="3 5">
    <name type="scientific">Saliniramus fredricksonii</name>
    <dbReference type="NCBI Taxonomy" id="1653334"/>
    <lineage>
        <taxon>Bacteria</taxon>
        <taxon>Pseudomonadati</taxon>
        <taxon>Pseudomonadota</taxon>
        <taxon>Alphaproteobacteria</taxon>
        <taxon>Hyphomicrobiales</taxon>
        <taxon>Salinarimonadaceae</taxon>
        <taxon>Saliniramus</taxon>
    </lineage>
</organism>
<dbReference type="Proteomes" id="UP000050497">
    <property type="component" value="Unassembled WGS sequence"/>
</dbReference>
<reference evidence="3 5" key="1">
    <citation type="submission" date="2015-09" db="EMBL/GenBank/DDBJ databases">
        <title>Identification and resolution of microdiversity through metagenomic sequencing of parallel consortia.</title>
        <authorList>
            <person name="Nelson W.C."/>
            <person name="Romine M.F."/>
            <person name="Lindemann S.R."/>
        </authorList>
    </citation>
    <scope>NUCLEOTIDE SEQUENCE [LARGE SCALE GENOMIC DNA]</scope>
    <source>
        <strain evidence="3">HL-109</strain>
    </source>
</reference>
<dbReference type="Proteomes" id="UP000182800">
    <property type="component" value="Unassembled WGS sequence"/>
</dbReference>
<feature type="signal peptide" evidence="2">
    <location>
        <begin position="1"/>
        <end position="17"/>
    </location>
</feature>
<dbReference type="EMBL" id="LJSX01000004">
    <property type="protein sequence ID" value="KPQ11975.1"/>
    <property type="molecule type" value="Genomic_DNA"/>
</dbReference>
<dbReference type="PROSITE" id="PS51257">
    <property type="entry name" value="PROKAR_LIPOPROTEIN"/>
    <property type="match status" value="1"/>
</dbReference>
<reference evidence="4 6" key="2">
    <citation type="submission" date="2016-08" db="EMBL/GenBank/DDBJ databases">
        <authorList>
            <person name="Varghese N."/>
            <person name="Submissions Spin"/>
        </authorList>
    </citation>
    <scope>NUCLEOTIDE SEQUENCE [LARGE SCALE GENOMIC DNA]</scope>
    <source>
        <strain evidence="4 6">HL-109</strain>
    </source>
</reference>
<feature type="region of interest" description="Disordered" evidence="1">
    <location>
        <begin position="24"/>
        <end position="123"/>
    </location>
</feature>
<sequence length="212" mass="21640">MKPLAIASVSAFALLLAACGEDQTAQQEGELVEGDTAFMEDDADPAPVPEPGTPPDSVAEEPAGGGMGSPVMPGEEDDAGIAATESPPIEPEADPDERLLAEEESGEPDADETGSIPDQAGVSIEPGIYESGLATMEIAPDGSYVIEMTGEGEELAGTDRLEGNVLAAAPMPETPADQDANCMFSNEAGGLRVTAADPSCAFLDGEIFSRVE</sequence>